<dbReference type="Gene3D" id="3.30.365.10">
    <property type="entry name" value="Aldehyde oxidase/xanthine dehydrogenase, molybdopterin binding domain"/>
    <property type="match status" value="4"/>
</dbReference>
<dbReference type="EMBL" id="VDUZ01000069">
    <property type="protein sequence ID" value="TXL69907.1"/>
    <property type="molecule type" value="Genomic_DNA"/>
</dbReference>
<evidence type="ECO:0000313" key="3">
    <source>
        <dbReference type="EMBL" id="TXL69907.1"/>
    </source>
</evidence>
<dbReference type="InterPro" id="IPR046867">
    <property type="entry name" value="AldOxase/xan_DH_MoCoBD2"/>
</dbReference>
<keyword evidence="4" id="KW-1185">Reference proteome</keyword>
<dbReference type="Proteomes" id="UP000321638">
    <property type="component" value="Unassembled WGS sequence"/>
</dbReference>
<dbReference type="RefSeq" id="WP_147852039.1">
    <property type="nucleotide sequence ID" value="NZ_VDUZ01000069.1"/>
</dbReference>
<reference evidence="3 4" key="1">
    <citation type="submission" date="2019-06" db="EMBL/GenBank/DDBJ databases">
        <title>New taxonomy in bacterial strain CC-CFT640, isolated from vineyard.</title>
        <authorList>
            <person name="Lin S.-Y."/>
            <person name="Tsai C.-F."/>
            <person name="Young C.-C."/>
        </authorList>
    </citation>
    <scope>NUCLEOTIDE SEQUENCE [LARGE SCALE GENOMIC DNA]</scope>
    <source>
        <strain evidence="3 4">CC-CFT640</strain>
    </source>
</reference>
<sequence length="757" mass="79564">MTDMTVVGQSAPRLEGHEKITGRTAYVDDMQRPGMLHAAVLRSPYAHARLVSVDVTAARALPGVHCVLTGEDFPHHYGAFVRDEVALARGKVRYVGEPVAVVAADSLALARQALGLIATDYEELPAVMTPAEALAQDAPLVHDDFAAYGRRVAVPLPANVCAATTIAEGDVEAALAGCDVVIEGTYETQAQVHCYLEPCGALAEADAAGKLTVWSSCQSVFRVQATVAEVLGMPMSRVRAIATRVGGAFGGKSDVTVQPLAALLALRTRRPVKLVLSRDDDFMMMRTRHPATIWMKTGAMADGRLVARAARVTLDGGAYAEDSSAVLGFALLIARGPYRIDHVRMEGQVAYTNRLRAAGFRGYGNPQVTFAGECQVDEVAARLGRDPIDLRLQNAVRAGDRWVGGQAIEACGFAECLEKLRDALPPRVPGRGIGVACVTHISGILSTSAIVRVLEDGTVTLNTGAVDLGEGADTVLAQICAETLKIPLDRINYTVPDTDGSPYNWSTGGSRVTYMVGRAVAGAAGQARDRLFEHAAEMLECASGDLELRAGGRVGIVGVPGAEVPFRDISGRAHWVAGGPIIGTTSVMFEGGGFDPKRSAVTGNGIGKLGTFVFGAQAAEVEVDDVTGQIAVRRIWAAHDVGRAINPTAVEGQIAGGIVQGLGYALYEDLRFDGPNPANPTLMDYKVPGALDVPEITPIIVEHPEPSGPFGAKGIGEPPLVPVAPAIANAVADARGVRLKALPMTPERVLAALDGRR</sequence>
<dbReference type="SUPFAM" id="SSF56003">
    <property type="entry name" value="Molybdenum cofactor-binding domain"/>
    <property type="match status" value="1"/>
</dbReference>
<name>A0A5C8P823_9HYPH</name>
<dbReference type="GO" id="GO:0016491">
    <property type="term" value="F:oxidoreductase activity"/>
    <property type="evidence" value="ECO:0007669"/>
    <property type="project" value="InterPro"/>
</dbReference>
<dbReference type="PANTHER" id="PTHR11908">
    <property type="entry name" value="XANTHINE DEHYDROGENASE"/>
    <property type="match status" value="1"/>
</dbReference>
<evidence type="ECO:0000313" key="4">
    <source>
        <dbReference type="Proteomes" id="UP000321638"/>
    </source>
</evidence>
<organism evidence="3 4">
    <name type="scientific">Vineibacter terrae</name>
    <dbReference type="NCBI Taxonomy" id="2586908"/>
    <lineage>
        <taxon>Bacteria</taxon>
        <taxon>Pseudomonadati</taxon>
        <taxon>Pseudomonadota</taxon>
        <taxon>Alphaproteobacteria</taxon>
        <taxon>Hyphomicrobiales</taxon>
        <taxon>Vineibacter</taxon>
    </lineage>
</organism>
<accession>A0A5C8P823</accession>
<dbReference type="InterPro" id="IPR037165">
    <property type="entry name" value="AldOxase/xan_DH_Mopterin-bd_sf"/>
</dbReference>
<dbReference type="InterPro" id="IPR000674">
    <property type="entry name" value="Ald_Oxase/Xan_DH_a/b"/>
</dbReference>
<dbReference type="Gene3D" id="3.90.1170.50">
    <property type="entry name" value="Aldehyde oxidase/xanthine dehydrogenase, a/b hammerhead"/>
    <property type="match status" value="1"/>
</dbReference>
<dbReference type="PANTHER" id="PTHR11908:SF157">
    <property type="entry name" value="XANTHINE DEHYDROGENASE SUBUNIT D-RELATED"/>
    <property type="match status" value="1"/>
</dbReference>
<dbReference type="OrthoDB" id="8428274at2"/>
<dbReference type="InterPro" id="IPR016208">
    <property type="entry name" value="Ald_Oxase/xanthine_DH-like"/>
</dbReference>
<dbReference type="Pfam" id="PF01315">
    <property type="entry name" value="Ald_Xan_dh_C"/>
    <property type="match status" value="1"/>
</dbReference>
<dbReference type="Pfam" id="PF20256">
    <property type="entry name" value="MoCoBD_2"/>
    <property type="match status" value="1"/>
</dbReference>
<dbReference type="InterPro" id="IPR036856">
    <property type="entry name" value="Ald_Oxase/Xan_DH_a/b_sf"/>
</dbReference>
<feature type="domain" description="Aldehyde oxidase/xanthine dehydrogenase a/b hammerhead" evidence="2">
    <location>
        <begin position="21"/>
        <end position="125"/>
    </location>
</feature>
<dbReference type="GO" id="GO:0005506">
    <property type="term" value="F:iron ion binding"/>
    <property type="evidence" value="ECO:0007669"/>
    <property type="project" value="InterPro"/>
</dbReference>
<dbReference type="InterPro" id="IPR008274">
    <property type="entry name" value="AldOxase/xan_DH_MoCoBD1"/>
</dbReference>
<comment type="cofactor">
    <cofactor evidence="1">
        <name>Mo-molybdopterin cytosine dinucleotide</name>
        <dbReference type="ChEBI" id="CHEBI:71308"/>
    </cofactor>
</comment>
<dbReference type="Pfam" id="PF02738">
    <property type="entry name" value="MoCoBD_1"/>
    <property type="match status" value="1"/>
</dbReference>
<proteinExistence type="predicted"/>
<evidence type="ECO:0000259" key="2">
    <source>
        <dbReference type="SMART" id="SM01008"/>
    </source>
</evidence>
<dbReference type="FunFam" id="3.30.365.10:FF:000001">
    <property type="entry name" value="Xanthine dehydrogenase oxidase"/>
    <property type="match status" value="1"/>
</dbReference>
<dbReference type="SUPFAM" id="SSF54665">
    <property type="entry name" value="CO dehydrogenase molybdoprotein N-domain-like"/>
    <property type="match status" value="1"/>
</dbReference>
<comment type="caution">
    <text evidence="3">The sequence shown here is derived from an EMBL/GenBank/DDBJ whole genome shotgun (WGS) entry which is preliminary data.</text>
</comment>
<dbReference type="SMART" id="SM01008">
    <property type="entry name" value="Ald_Xan_dh_C"/>
    <property type="match status" value="1"/>
</dbReference>
<evidence type="ECO:0000256" key="1">
    <source>
        <dbReference type="ARBA" id="ARBA00053029"/>
    </source>
</evidence>
<dbReference type="AlphaFoldDB" id="A0A5C8P823"/>
<protein>
    <submittedName>
        <fullName evidence="3">Xanthine dehydrogenase family protein molybdopterin-binding subunit</fullName>
    </submittedName>
</protein>
<gene>
    <name evidence="3" type="ORF">FHP25_36975</name>
</gene>